<sequence length="69" mass="7580">MRGEGALACRGGAEGCDGDGERGGREALTCEWDEFCAWREKRERRWVFALLVVVVRSAGGGRRGHGLRT</sequence>
<comment type="caution">
    <text evidence="1">The sequence shown here is derived from an EMBL/GenBank/DDBJ whole genome shotgun (WGS) entry which is preliminary data.</text>
</comment>
<dbReference type="Proteomes" id="UP001234297">
    <property type="component" value="Chromosome 10"/>
</dbReference>
<organism evidence="1 2">
    <name type="scientific">Persea americana</name>
    <name type="common">Avocado</name>
    <dbReference type="NCBI Taxonomy" id="3435"/>
    <lineage>
        <taxon>Eukaryota</taxon>
        <taxon>Viridiplantae</taxon>
        <taxon>Streptophyta</taxon>
        <taxon>Embryophyta</taxon>
        <taxon>Tracheophyta</taxon>
        <taxon>Spermatophyta</taxon>
        <taxon>Magnoliopsida</taxon>
        <taxon>Magnoliidae</taxon>
        <taxon>Laurales</taxon>
        <taxon>Lauraceae</taxon>
        <taxon>Persea</taxon>
    </lineage>
</organism>
<reference evidence="1 2" key="1">
    <citation type="journal article" date="2022" name="Hortic Res">
        <title>A haplotype resolved chromosomal level avocado genome allows analysis of novel avocado genes.</title>
        <authorList>
            <person name="Nath O."/>
            <person name="Fletcher S.J."/>
            <person name="Hayward A."/>
            <person name="Shaw L.M."/>
            <person name="Masouleh A.K."/>
            <person name="Furtado A."/>
            <person name="Henry R.J."/>
            <person name="Mitter N."/>
        </authorList>
    </citation>
    <scope>NUCLEOTIDE SEQUENCE [LARGE SCALE GENOMIC DNA]</scope>
    <source>
        <strain evidence="2">cv. Hass</strain>
    </source>
</reference>
<gene>
    <name evidence="1" type="ORF">MRB53_030582</name>
</gene>
<dbReference type="EMBL" id="CM056818">
    <property type="protein sequence ID" value="KAJ8622053.1"/>
    <property type="molecule type" value="Genomic_DNA"/>
</dbReference>
<name>A0ACC2KM01_PERAE</name>
<accession>A0ACC2KM01</accession>
<evidence type="ECO:0000313" key="1">
    <source>
        <dbReference type="EMBL" id="KAJ8622053.1"/>
    </source>
</evidence>
<proteinExistence type="predicted"/>
<keyword evidence="2" id="KW-1185">Reference proteome</keyword>
<protein>
    <submittedName>
        <fullName evidence="1">Uncharacterized protein</fullName>
    </submittedName>
</protein>
<evidence type="ECO:0000313" key="2">
    <source>
        <dbReference type="Proteomes" id="UP001234297"/>
    </source>
</evidence>